<dbReference type="KEGG" id="harc:HARCEL1_10905"/>
<feature type="compositionally biased region" description="Acidic residues" evidence="1">
    <location>
        <begin position="1"/>
        <end position="11"/>
    </location>
</feature>
<proteinExistence type="predicted"/>
<keyword evidence="3" id="KW-1185">Reference proteome</keyword>
<evidence type="ECO:0000313" key="2">
    <source>
        <dbReference type="EMBL" id="AWB28178.1"/>
    </source>
</evidence>
<gene>
    <name evidence="2" type="ORF">HARCEL1_10905</name>
</gene>
<feature type="region of interest" description="Disordered" evidence="1">
    <location>
        <begin position="1"/>
        <end position="40"/>
    </location>
</feature>
<feature type="compositionally biased region" description="Basic and acidic residues" evidence="1">
    <location>
        <begin position="12"/>
        <end position="24"/>
    </location>
</feature>
<evidence type="ECO:0008006" key="4">
    <source>
        <dbReference type="Google" id="ProtNLM"/>
    </source>
</evidence>
<organism evidence="2 3">
    <name type="scientific">Halococcoides cellulosivorans</name>
    <dbReference type="NCBI Taxonomy" id="1679096"/>
    <lineage>
        <taxon>Archaea</taxon>
        <taxon>Methanobacteriati</taxon>
        <taxon>Methanobacteriota</taxon>
        <taxon>Stenosarchaea group</taxon>
        <taxon>Halobacteria</taxon>
        <taxon>Halobacteriales</taxon>
        <taxon>Haloarculaceae</taxon>
        <taxon>Halococcoides</taxon>
    </lineage>
</organism>
<accession>A0A2R4X309</accession>
<sequence>MDQDGTDDYEPPELHEYGAVEHLTRGTGGGDFDAFATGSP</sequence>
<name>A0A2R4X309_9EURY</name>
<dbReference type="AlphaFoldDB" id="A0A2R4X309"/>
<protein>
    <recommendedName>
        <fullName evidence="4">Lasso RiPP family leader peptide-containing protein</fullName>
    </recommendedName>
</protein>
<evidence type="ECO:0000256" key="1">
    <source>
        <dbReference type="SAM" id="MobiDB-lite"/>
    </source>
</evidence>
<reference evidence="2 3" key="1">
    <citation type="submission" date="2018-04" db="EMBL/GenBank/DDBJ databases">
        <title>Halococcoides cellulosivorans gen. nov., sp. nov., an extremely halophilic cellulose-utilizing haloarchaeon from hypersaline lakes.</title>
        <authorList>
            <person name="Sorokin D.Y."/>
            <person name="Toshchakov S.V."/>
            <person name="Samarov N.I."/>
            <person name="Korzhenkov A."/>
            <person name="Kublanov I.V."/>
        </authorList>
    </citation>
    <scope>NUCLEOTIDE SEQUENCE [LARGE SCALE GENOMIC DNA]</scope>
    <source>
        <strain evidence="2 3">HArcel1</strain>
    </source>
</reference>
<evidence type="ECO:0000313" key="3">
    <source>
        <dbReference type="Proteomes" id="UP000244727"/>
    </source>
</evidence>
<dbReference type="Proteomes" id="UP000244727">
    <property type="component" value="Chromosome"/>
</dbReference>
<dbReference type="NCBIfam" id="NF033521">
    <property type="entry name" value="lasso_leader_L3"/>
    <property type="match status" value="1"/>
</dbReference>
<dbReference type="EMBL" id="CP028858">
    <property type="protein sequence ID" value="AWB28178.1"/>
    <property type="molecule type" value="Genomic_DNA"/>
</dbReference>
<dbReference type="GeneID" id="36513022"/>
<dbReference type="RefSeq" id="WP_108383456.1">
    <property type="nucleotide sequence ID" value="NZ_CP028858.1"/>
</dbReference>